<gene>
    <name evidence="1" type="primary">FTSH12_0</name>
    <name evidence="1" type="ORF">CFP56_033802</name>
</gene>
<evidence type="ECO:0000313" key="1">
    <source>
        <dbReference type="EMBL" id="KAK7854075.1"/>
    </source>
</evidence>
<evidence type="ECO:0000313" key="2">
    <source>
        <dbReference type="Proteomes" id="UP000237347"/>
    </source>
</evidence>
<keyword evidence="1" id="KW-0645">Protease</keyword>
<protein>
    <submittedName>
        <fullName evidence="1">Atp-dependent zinc metalloprotease ftsh 12</fullName>
    </submittedName>
</protein>
<proteinExistence type="predicted"/>
<dbReference type="AlphaFoldDB" id="A0AAW0LR58"/>
<dbReference type="Proteomes" id="UP000237347">
    <property type="component" value="Unassembled WGS sequence"/>
</dbReference>
<keyword evidence="1" id="KW-0482">Metalloprotease</keyword>
<sequence length="151" mass="17743">MKKQEIEVVKVELVLPTHICFKQIQRQALETSEANLSGQELEEFPSLRTTCALHSFDSVQHTQILLSLTRSVWHGLEQLWWKLGKSRKKETRFCLEDANVKVGEFVGQAKEGVSKGRGELERFRTELVLEFVIWNRWECWKVILHFETLLF</sequence>
<name>A0AAW0LR58_QUESU</name>
<keyword evidence="2" id="KW-1185">Reference proteome</keyword>
<organism evidence="1 2">
    <name type="scientific">Quercus suber</name>
    <name type="common">Cork oak</name>
    <dbReference type="NCBI Taxonomy" id="58331"/>
    <lineage>
        <taxon>Eukaryota</taxon>
        <taxon>Viridiplantae</taxon>
        <taxon>Streptophyta</taxon>
        <taxon>Embryophyta</taxon>
        <taxon>Tracheophyta</taxon>
        <taxon>Spermatophyta</taxon>
        <taxon>Magnoliopsida</taxon>
        <taxon>eudicotyledons</taxon>
        <taxon>Gunneridae</taxon>
        <taxon>Pentapetalae</taxon>
        <taxon>rosids</taxon>
        <taxon>fabids</taxon>
        <taxon>Fagales</taxon>
        <taxon>Fagaceae</taxon>
        <taxon>Quercus</taxon>
    </lineage>
</organism>
<accession>A0AAW0LR58</accession>
<comment type="caution">
    <text evidence="1">The sequence shown here is derived from an EMBL/GenBank/DDBJ whole genome shotgun (WGS) entry which is preliminary data.</text>
</comment>
<dbReference type="GO" id="GO:0008237">
    <property type="term" value="F:metallopeptidase activity"/>
    <property type="evidence" value="ECO:0007669"/>
    <property type="project" value="UniProtKB-KW"/>
</dbReference>
<keyword evidence="1" id="KW-0378">Hydrolase</keyword>
<reference evidence="1 2" key="1">
    <citation type="journal article" date="2018" name="Sci. Data">
        <title>The draft genome sequence of cork oak.</title>
        <authorList>
            <person name="Ramos A.M."/>
            <person name="Usie A."/>
            <person name="Barbosa P."/>
            <person name="Barros P.M."/>
            <person name="Capote T."/>
            <person name="Chaves I."/>
            <person name="Simoes F."/>
            <person name="Abreu I."/>
            <person name="Carrasquinho I."/>
            <person name="Faro C."/>
            <person name="Guimaraes J.B."/>
            <person name="Mendonca D."/>
            <person name="Nobrega F."/>
            <person name="Rodrigues L."/>
            <person name="Saibo N.J.M."/>
            <person name="Varela M.C."/>
            <person name="Egas C."/>
            <person name="Matos J."/>
            <person name="Miguel C.M."/>
            <person name="Oliveira M.M."/>
            <person name="Ricardo C.P."/>
            <person name="Goncalves S."/>
        </authorList>
    </citation>
    <scope>NUCLEOTIDE SEQUENCE [LARGE SCALE GENOMIC DNA]</scope>
    <source>
        <strain evidence="2">cv. HL8</strain>
    </source>
</reference>
<dbReference type="EMBL" id="PKMF04000059">
    <property type="protein sequence ID" value="KAK7854075.1"/>
    <property type="molecule type" value="Genomic_DNA"/>
</dbReference>